<evidence type="ECO:0000313" key="3">
    <source>
        <dbReference type="Proteomes" id="UP000297564"/>
    </source>
</evidence>
<dbReference type="EMBL" id="SMLL01000002">
    <property type="protein sequence ID" value="TFZ03422.1"/>
    <property type="molecule type" value="Genomic_DNA"/>
</dbReference>
<feature type="transmembrane region" description="Helical" evidence="1">
    <location>
        <begin position="147"/>
        <end position="168"/>
    </location>
</feature>
<keyword evidence="1" id="KW-1133">Transmembrane helix</keyword>
<comment type="caution">
    <text evidence="2">The sequence shown here is derived from an EMBL/GenBank/DDBJ whole genome shotgun (WGS) entry which is preliminary data.</text>
</comment>
<keyword evidence="1" id="KW-0812">Transmembrane</keyword>
<evidence type="ECO:0000313" key="2">
    <source>
        <dbReference type="EMBL" id="TFZ03422.1"/>
    </source>
</evidence>
<dbReference type="AlphaFoldDB" id="A0A4Z0BXJ2"/>
<feature type="transmembrane region" description="Helical" evidence="1">
    <location>
        <begin position="65"/>
        <end position="87"/>
    </location>
</feature>
<keyword evidence="1" id="KW-0472">Membrane</keyword>
<evidence type="ECO:0000256" key="1">
    <source>
        <dbReference type="SAM" id="Phobius"/>
    </source>
</evidence>
<feature type="transmembrane region" description="Helical" evidence="1">
    <location>
        <begin position="34"/>
        <end position="53"/>
    </location>
</feature>
<accession>A0A4Z0BXJ2</accession>
<dbReference type="OrthoDB" id="7357066at2"/>
<proteinExistence type="predicted"/>
<keyword evidence="3" id="KW-1185">Reference proteome</keyword>
<organism evidence="2 3">
    <name type="scientific">Ramlibacter rhizophilus</name>
    <dbReference type="NCBI Taxonomy" id="1781167"/>
    <lineage>
        <taxon>Bacteria</taxon>
        <taxon>Pseudomonadati</taxon>
        <taxon>Pseudomonadota</taxon>
        <taxon>Betaproteobacteria</taxon>
        <taxon>Burkholderiales</taxon>
        <taxon>Comamonadaceae</taxon>
        <taxon>Ramlibacter</taxon>
    </lineage>
</organism>
<sequence>MQPSMPEATDLHLEHTRHLFLSERARRETIRGSISTPVAAISFAVFALGTLASEIDASRWQEAPGLAILVLGAAAIAALFASAWQVLMAEWLFVYHEPPRVADLVQPPGTPPEQAQARLRATLTASYAVAYEQYLRGNAASSRHRTWALRLIVLSLLLQALAFAVLPFQRVAG</sequence>
<dbReference type="Proteomes" id="UP000297564">
    <property type="component" value="Unassembled WGS sequence"/>
</dbReference>
<gene>
    <name evidence="2" type="ORF">EZ242_05945</name>
</gene>
<reference evidence="2 3" key="1">
    <citation type="submission" date="2019-03" db="EMBL/GenBank/DDBJ databases">
        <title>Ramlibacter rhizophilus CCTCC AB2015357, whole genome shotgun sequence.</title>
        <authorList>
            <person name="Zhang X."/>
            <person name="Feng G."/>
            <person name="Zhu H."/>
        </authorList>
    </citation>
    <scope>NUCLEOTIDE SEQUENCE [LARGE SCALE GENOMIC DNA]</scope>
    <source>
        <strain evidence="2 3">CCTCC AB2015357</strain>
    </source>
</reference>
<name>A0A4Z0BXJ2_9BURK</name>
<protein>
    <submittedName>
        <fullName evidence="2">Uncharacterized protein</fullName>
    </submittedName>
</protein>